<dbReference type="PANTHER" id="PTHR14514:SF2">
    <property type="entry name" value="A-KINASE ANCHOR PROTEIN 6"/>
    <property type="match status" value="1"/>
</dbReference>
<sequence length="273" mass="31809">MLTLRQNLTMNITALTEDVATHERFEENVHVVEHVLADVTDALAKHDPVSTNKNILMERLAKLKQLVLLFVNNSDNLHTVNDLRHHLSLDEANASRLRDINHQWQTLYEDAIDRTRMLQSSLASHQDFTSKYDMWMTFVTKTEQDLAVCVSGNLSDLLEQRHICQLCESEILARENMLHDIITDGEKMITAGKVEDETFHQKLKWMVKQFLSMCTKANQRKAFIKKLISQWQEFSALCQQLKNWLQDKENVLKNFESDISSLQMITVSRERIQ</sequence>
<reference evidence="5" key="1">
    <citation type="submission" date="2021-04" db="EMBL/GenBank/DDBJ databases">
        <authorList>
            <consortium name="Molecular Ecology Group"/>
        </authorList>
    </citation>
    <scope>NUCLEOTIDE SEQUENCE</scope>
</reference>
<evidence type="ECO:0000256" key="1">
    <source>
        <dbReference type="ARBA" id="ARBA00004308"/>
    </source>
</evidence>
<dbReference type="Gene3D" id="1.20.58.60">
    <property type="match status" value="2"/>
</dbReference>
<dbReference type="EMBL" id="CAJHNH020001628">
    <property type="protein sequence ID" value="CAG5123826.1"/>
    <property type="molecule type" value="Genomic_DNA"/>
</dbReference>
<dbReference type="InterPro" id="IPR018159">
    <property type="entry name" value="Spectrin/alpha-actinin"/>
</dbReference>
<keyword evidence="4" id="KW-0472">Membrane</keyword>
<dbReference type="OrthoDB" id="9895194at2759"/>
<evidence type="ECO:0000313" key="6">
    <source>
        <dbReference type="Proteomes" id="UP000678393"/>
    </source>
</evidence>
<keyword evidence="6" id="KW-1185">Reference proteome</keyword>
<feature type="non-terminal residue" evidence="5">
    <location>
        <position position="273"/>
    </location>
</feature>
<comment type="subcellular location">
    <subcellularLocation>
        <location evidence="1">Endomembrane system</location>
    </subcellularLocation>
</comment>
<dbReference type="PANTHER" id="PTHR14514">
    <property type="entry name" value="PKA ANCHORING PROTEIN"/>
    <property type="match status" value="1"/>
</dbReference>
<evidence type="ECO:0000256" key="3">
    <source>
        <dbReference type="ARBA" id="ARBA00022737"/>
    </source>
</evidence>
<organism evidence="5 6">
    <name type="scientific">Candidula unifasciata</name>
    <dbReference type="NCBI Taxonomy" id="100452"/>
    <lineage>
        <taxon>Eukaryota</taxon>
        <taxon>Metazoa</taxon>
        <taxon>Spiralia</taxon>
        <taxon>Lophotrochozoa</taxon>
        <taxon>Mollusca</taxon>
        <taxon>Gastropoda</taxon>
        <taxon>Heterobranchia</taxon>
        <taxon>Euthyneura</taxon>
        <taxon>Panpulmonata</taxon>
        <taxon>Eupulmonata</taxon>
        <taxon>Stylommatophora</taxon>
        <taxon>Helicina</taxon>
        <taxon>Helicoidea</taxon>
        <taxon>Geomitridae</taxon>
        <taxon>Candidula</taxon>
    </lineage>
</organism>
<dbReference type="SUPFAM" id="SSF46966">
    <property type="entry name" value="Spectrin repeat"/>
    <property type="match status" value="2"/>
</dbReference>
<evidence type="ECO:0000313" key="5">
    <source>
        <dbReference type="EMBL" id="CAG5123826.1"/>
    </source>
</evidence>
<protein>
    <submittedName>
        <fullName evidence="5">Uncharacterized protein</fullName>
    </submittedName>
</protein>
<comment type="caution">
    <text evidence="5">The sequence shown here is derived from an EMBL/GenBank/DDBJ whole genome shotgun (WGS) entry which is preliminary data.</text>
</comment>
<name>A0A8S3Z9S8_9EUPU</name>
<gene>
    <name evidence="5" type="ORF">CUNI_LOCUS9384</name>
</gene>
<dbReference type="SMART" id="SM00150">
    <property type="entry name" value="SPEC"/>
    <property type="match status" value="2"/>
</dbReference>
<dbReference type="Proteomes" id="UP000678393">
    <property type="component" value="Unassembled WGS sequence"/>
</dbReference>
<evidence type="ECO:0000256" key="4">
    <source>
        <dbReference type="ARBA" id="ARBA00023136"/>
    </source>
</evidence>
<evidence type="ECO:0000256" key="2">
    <source>
        <dbReference type="ARBA" id="ARBA00022553"/>
    </source>
</evidence>
<keyword evidence="3" id="KW-0677">Repeat</keyword>
<proteinExistence type="predicted"/>
<keyword evidence="2" id="KW-0597">Phosphoprotein</keyword>
<dbReference type="AlphaFoldDB" id="A0A8S3Z9S8"/>
<accession>A0A8S3Z9S8</accession>